<dbReference type="SUPFAM" id="SSF51905">
    <property type="entry name" value="FAD/NAD(P)-binding domain"/>
    <property type="match status" value="1"/>
</dbReference>
<proteinExistence type="inferred from homology"/>
<evidence type="ECO:0000259" key="6">
    <source>
        <dbReference type="Pfam" id="PF00732"/>
    </source>
</evidence>
<evidence type="ECO:0000256" key="1">
    <source>
        <dbReference type="ARBA" id="ARBA00001974"/>
    </source>
</evidence>
<feature type="binding site" evidence="5">
    <location>
        <position position="228"/>
    </location>
    <ligand>
        <name>FAD</name>
        <dbReference type="ChEBI" id="CHEBI:57692"/>
    </ligand>
</feature>
<organism evidence="8 9">
    <name type="scientific">Albimonas donghaensis</name>
    <dbReference type="NCBI Taxonomy" id="356660"/>
    <lineage>
        <taxon>Bacteria</taxon>
        <taxon>Pseudomonadati</taxon>
        <taxon>Pseudomonadota</taxon>
        <taxon>Alphaproteobacteria</taxon>
        <taxon>Rhodobacterales</taxon>
        <taxon>Paracoccaceae</taxon>
        <taxon>Albimonas</taxon>
    </lineage>
</organism>
<keyword evidence="3" id="KW-0285">Flavoprotein</keyword>
<evidence type="ECO:0000259" key="7">
    <source>
        <dbReference type="Pfam" id="PF05199"/>
    </source>
</evidence>
<dbReference type="STRING" id="356660.SAMN05444336_104132"/>
<comment type="cofactor">
    <cofactor evidence="1 5">
        <name>FAD</name>
        <dbReference type="ChEBI" id="CHEBI:57692"/>
    </cofactor>
</comment>
<accession>A0A1H3ABF5</accession>
<feature type="domain" description="Glucose-methanol-choline oxidoreductase C-terminal" evidence="7">
    <location>
        <begin position="373"/>
        <end position="514"/>
    </location>
</feature>
<dbReference type="AlphaFoldDB" id="A0A1H3ABF5"/>
<comment type="similarity">
    <text evidence="2">Belongs to the GMC oxidoreductase family.</text>
</comment>
<dbReference type="EMBL" id="FNMZ01000004">
    <property type="protein sequence ID" value="SDX27062.1"/>
    <property type="molecule type" value="Genomic_DNA"/>
</dbReference>
<dbReference type="Gene3D" id="3.50.50.60">
    <property type="entry name" value="FAD/NAD(P)-binding domain"/>
    <property type="match status" value="1"/>
</dbReference>
<dbReference type="InterPro" id="IPR000172">
    <property type="entry name" value="GMC_OxRdtase_N"/>
</dbReference>
<keyword evidence="9" id="KW-1185">Reference proteome</keyword>
<evidence type="ECO:0000256" key="2">
    <source>
        <dbReference type="ARBA" id="ARBA00010790"/>
    </source>
</evidence>
<dbReference type="InterPro" id="IPR036188">
    <property type="entry name" value="FAD/NAD-bd_sf"/>
</dbReference>
<evidence type="ECO:0000313" key="8">
    <source>
        <dbReference type="EMBL" id="SDX27062.1"/>
    </source>
</evidence>
<dbReference type="Proteomes" id="UP000199118">
    <property type="component" value="Unassembled WGS sequence"/>
</dbReference>
<dbReference type="InterPro" id="IPR007867">
    <property type="entry name" value="GMC_OxRtase_C"/>
</dbReference>
<evidence type="ECO:0000313" key="9">
    <source>
        <dbReference type="Proteomes" id="UP000199118"/>
    </source>
</evidence>
<dbReference type="Gene3D" id="3.30.410.40">
    <property type="match status" value="1"/>
</dbReference>
<dbReference type="GO" id="GO:0050660">
    <property type="term" value="F:flavin adenine dinucleotide binding"/>
    <property type="evidence" value="ECO:0007669"/>
    <property type="project" value="InterPro"/>
</dbReference>
<dbReference type="PANTHER" id="PTHR11552:SF147">
    <property type="entry name" value="CHOLINE DEHYDROGENASE, MITOCHONDRIAL"/>
    <property type="match status" value="1"/>
</dbReference>
<evidence type="ECO:0000256" key="4">
    <source>
        <dbReference type="ARBA" id="ARBA00022827"/>
    </source>
</evidence>
<feature type="domain" description="Glucose-methanol-choline oxidoreductase N-terminal" evidence="6">
    <location>
        <begin position="6"/>
        <end position="303"/>
    </location>
</feature>
<dbReference type="PIRSF" id="PIRSF000137">
    <property type="entry name" value="Alcohol_oxidase"/>
    <property type="match status" value="1"/>
</dbReference>
<dbReference type="InterPro" id="IPR012132">
    <property type="entry name" value="GMC_OxRdtase"/>
</dbReference>
<dbReference type="Pfam" id="PF00732">
    <property type="entry name" value="GMC_oxred_N"/>
    <property type="match status" value="1"/>
</dbReference>
<dbReference type="GO" id="GO:0016614">
    <property type="term" value="F:oxidoreductase activity, acting on CH-OH group of donors"/>
    <property type="evidence" value="ECO:0007669"/>
    <property type="project" value="InterPro"/>
</dbReference>
<dbReference type="RefSeq" id="WP_218133405.1">
    <property type="nucleotide sequence ID" value="NZ_FNMZ01000004.1"/>
</dbReference>
<protein>
    <submittedName>
        <fullName evidence="8">Choline dehydrogenase</fullName>
    </submittedName>
</protein>
<keyword evidence="4 5" id="KW-0274">FAD</keyword>
<evidence type="ECO:0000256" key="3">
    <source>
        <dbReference type="ARBA" id="ARBA00022630"/>
    </source>
</evidence>
<dbReference type="Pfam" id="PF05199">
    <property type="entry name" value="GMC_oxred_C"/>
    <property type="match status" value="1"/>
</dbReference>
<sequence length="531" mass="57238">MSDMFDVIVVGAGSAGAALAGRLSEDPGIRVLLLEAGADWRGDDVPHAARSANIYPFMFRPEHQAAWQWPGLRSRRTAVQEPRHYWRGRGLGGCSLVNAQIAIWGVGAAFDAWAEAGCEGWSAAEVLPLFARMEDDPEMAHANHHGQGGPIPIHRAPQDSWGPVDKGLRDAALAAGHPWNPDLNAPDGEGVSCYPINSRGLRRVTTNDGYLDPARDRPNLTIVGQALVDRVILEDGRAVGVEALIDGAPRTFRGRETVLCAGAVHSPTILMRSGFGPSMQLRAHGIEVKREMPAVGRNFMDHPMLRITLQLKPEHATSDPDQRHTNCCVTYSSGLGEGGVRDMILIGFNHRNDAADGAPDPRGTVGIGLYDAFSRGEVTLVSARPQDDPVVEENMLSDPRDLVRMRDGVRRMRDMARQPGLRDIAERFGLADSGVSLEDAAALPDAALDALILAHVGDIQHAAGTCRMSAWNDREGVVNPDLGVKGVPGLRVADASIMPMDCRANTHMTCVMIGEWLAQRLREEARAGAAA</sequence>
<name>A0A1H3ABF5_9RHOB</name>
<evidence type="ECO:0000256" key="5">
    <source>
        <dbReference type="PIRSR" id="PIRSR000137-2"/>
    </source>
</evidence>
<gene>
    <name evidence="8" type="ORF">SAMN05444336_104132</name>
</gene>
<dbReference type="SUPFAM" id="SSF54373">
    <property type="entry name" value="FAD-linked reductases, C-terminal domain"/>
    <property type="match status" value="1"/>
</dbReference>
<dbReference type="PANTHER" id="PTHR11552">
    <property type="entry name" value="GLUCOSE-METHANOL-CHOLINE GMC OXIDOREDUCTASE"/>
    <property type="match status" value="1"/>
</dbReference>
<reference evidence="8 9" key="1">
    <citation type="submission" date="2016-10" db="EMBL/GenBank/DDBJ databases">
        <authorList>
            <person name="de Groot N.N."/>
        </authorList>
    </citation>
    <scope>NUCLEOTIDE SEQUENCE [LARGE SCALE GENOMIC DNA]</scope>
    <source>
        <strain evidence="8 9">DSM 17890</strain>
    </source>
</reference>